<dbReference type="KEGG" id="vra:106766023"/>
<dbReference type="GeneID" id="106766023"/>
<protein>
    <submittedName>
        <fullName evidence="7">Uncharacterized protein LOC106766023</fullName>
    </submittedName>
</protein>
<dbReference type="PANTHER" id="PTHR33248">
    <property type="entry name" value="ZINC ION-BINDING PROTEIN"/>
    <property type="match status" value="1"/>
</dbReference>
<feature type="domain" description="GRF-type" evidence="5">
    <location>
        <begin position="28"/>
        <end position="75"/>
    </location>
</feature>
<dbReference type="AlphaFoldDB" id="A0A1S3UJQ7"/>
<keyword evidence="2 4" id="KW-0863">Zinc-finger</keyword>
<proteinExistence type="predicted"/>
<dbReference type="GO" id="GO:0008270">
    <property type="term" value="F:zinc ion binding"/>
    <property type="evidence" value="ECO:0007669"/>
    <property type="project" value="UniProtKB-KW"/>
</dbReference>
<keyword evidence="1" id="KW-0479">Metal-binding</keyword>
<reference evidence="6" key="1">
    <citation type="journal article" date="2014" name="Nat. Commun.">
        <title>Genome sequence of mungbean and insights into evolution within Vigna species.</title>
        <authorList>
            <person name="Kang Y.J."/>
            <person name="Kim S.K."/>
            <person name="Kim M.Y."/>
            <person name="Lestari P."/>
            <person name="Kim K.H."/>
            <person name="Ha B.K."/>
            <person name="Jun T.H."/>
            <person name="Hwang W.J."/>
            <person name="Lee T."/>
            <person name="Lee J."/>
            <person name="Shim S."/>
            <person name="Yoon M.Y."/>
            <person name="Jang Y.E."/>
            <person name="Han K.S."/>
            <person name="Taeprayoon P."/>
            <person name="Yoon N."/>
            <person name="Somta P."/>
            <person name="Tanya P."/>
            <person name="Kim K.S."/>
            <person name="Gwag J.G."/>
            <person name="Moon J.K."/>
            <person name="Lee Y.H."/>
            <person name="Park B.S."/>
            <person name="Bombarely A."/>
            <person name="Doyle J.J."/>
            <person name="Jackson S.A."/>
            <person name="Schafleitner R."/>
            <person name="Srinives P."/>
            <person name="Varshney R.K."/>
            <person name="Lee S.H."/>
        </authorList>
    </citation>
    <scope>NUCLEOTIDE SEQUENCE [LARGE SCALE GENOMIC DNA]</scope>
    <source>
        <strain evidence="6">cv. VC1973A</strain>
    </source>
</reference>
<evidence type="ECO:0000313" key="6">
    <source>
        <dbReference type="Proteomes" id="UP000087766"/>
    </source>
</evidence>
<organism evidence="6 7">
    <name type="scientific">Vigna radiata var. radiata</name>
    <name type="common">Mung bean</name>
    <name type="synonym">Phaseolus aureus</name>
    <dbReference type="NCBI Taxonomy" id="3916"/>
    <lineage>
        <taxon>Eukaryota</taxon>
        <taxon>Viridiplantae</taxon>
        <taxon>Streptophyta</taxon>
        <taxon>Embryophyta</taxon>
        <taxon>Tracheophyta</taxon>
        <taxon>Spermatophyta</taxon>
        <taxon>Magnoliopsida</taxon>
        <taxon>eudicotyledons</taxon>
        <taxon>Gunneridae</taxon>
        <taxon>Pentapetalae</taxon>
        <taxon>rosids</taxon>
        <taxon>fabids</taxon>
        <taxon>Fabales</taxon>
        <taxon>Fabaceae</taxon>
        <taxon>Papilionoideae</taxon>
        <taxon>50 kb inversion clade</taxon>
        <taxon>NPAAA clade</taxon>
        <taxon>indigoferoid/millettioid clade</taxon>
        <taxon>Phaseoleae</taxon>
        <taxon>Vigna</taxon>
    </lineage>
</organism>
<keyword evidence="6" id="KW-1185">Reference proteome</keyword>
<evidence type="ECO:0000256" key="1">
    <source>
        <dbReference type="ARBA" id="ARBA00022723"/>
    </source>
</evidence>
<dbReference type="PROSITE" id="PS51999">
    <property type="entry name" value="ZF_GRF"/>
    <property type="match status" value="1"/>
</dbReference>
<evidence type="ECO:0000313" key="7">
    <source>
        <dbReference type="RefSeq" id="XP_014506272.1"/>
    </source>
</evidence>
<dbReference type="Pfam" id="PF06839">
    <property type="entry name" value="Zn_ribbon_GRF"/>
    <property type="match status" value="1"/>
</dbReference>
<dbReference type="Proteomes" id="UP000087766">
    <property type="component" value="Chromosome 7"/>
</dbReference>
<evidence type="ECO:0000256" key="2">
    <source>
        <dbReference type="ARBA" id="ARBA00022771"/>
    </source>
</evidence>
<sequence length="120" mass="13911">MSMNHCSSCSWGSSRGASSRRMVGSQICYCGELAVLRVAKTAKNESKPFWGCPNYKRSQNEELRGCNFFKWQREDDVDERDITIGWQRRKTINLEKSLLVCQKREKLLRVVVDFLEWGGV</sequence>
<evidence type="ECO:0000256" key="3">
    <source>
        <dbReference type="ARBA" id="ARBA00022833"/>
    </source>
</evidence>
<evidence type="ECO:0000259" key="5">
    <source>
        <dbReference type="PROSITE" id="PS51999"/>
    </source>
</evidence>
<evidence type="ECO:0000256" key="4">
    <source>
        <dbReference type="PROSITE-ProRule" id="PRU01343"/>
    </source>
</evidence>
<dbReference type="InterPro" id="IPR010666">
    <property type="entry name" value="Znf_GRF"/>
</dbReference>
<gene>
    <name evidence="7" type="primary">LOC106766023</name>
</gene>
<keyword evidence="3" id="KW-0862">Zinc</keyword>
<accession>A0A1S3UJQ7</accession>
<dbReference type="RefSeq" id="XP_014506272.1">
    <property type="nucleotide sequence ID" value="XM_014650786.1"/>
</dbReference>
<reference evidence="7" key="2">
    <citation type="submission" date="2025-08" db="UniProtKB">
        <authorList>
            <consortium name="RefSeq"/>
        </authorList>
    </citation>
    <scope>IDENTIFICATION</scope>
    <source>
        <tissue evidence="7">Leaf</tissue>
    </source>
</reference>
<dbReference type="OrthoDB" id="1435771at2759"/>
<name>A0A1S3UJQ7_VIGRR</name>